<sequence length="47" mass="5169">MPATSSAKNTRIRNMAYSLSIQGLPRHVAKQPNRPKMTMTAPVPMST</sequence>
<evidence type="ECO:0000256" key="1">
    <source>
        <dbReference type="SAM" id="MobiDB-lite"/>
    </source>
</evidence>
<dbReference type="EMBL" id="GBXM01057135">
    <property type="protein sequence ID" value="JAH51442.1"/>
    <property type="molecule type" value="Transcribed_RNA"/>
</dbReference>
<feature type="region of interest" description="Disordered" evidence="1">
    <location>
        <begin position="26"/>
        <end position="47"/>
    </location>
</feature>
<accession>A0A0E9TDD7</accession>
<name>A0A0E9TDD7_ANGAN</name>
<reference evidence="2" key="2">
    <citation type="journal article" date="2015" name="Fish Shellfish Immunol.">
        <title>Early steps in the European eel (Anguilla anguilla)-Vibrio vulnificus interaction in the gills: Role of the RtxA13 toxin.</title>
        <authorList>
            <person name="Callol A."/>
            <person name="Pajuelo D."/>
            <person name="Ebbesson L."/>
            <person name="Teles M."/>
            <person name="MacKenzie S."/>
            <person name="Amaro C."/>
        </authorList>
    </citation>
    <scope>NUCLEOTIDE SEQUENCE</scope>
</reference>
<organism evidence="2">
    <name type="scientific">Anguilla anguilla</name>
    <name type="common">European freshwater eel</name>
    <name type="synonym">Muraena anguilla</name>
    <dbReference type="NCBI Taxonomy" id="7936"/>
    <lineage>
        <taxon>Eukaryota</taxon>
        <taxon>Metazoa</taxon>
        <taxon>Chordata</taxon>
        <taxon>Craniata</taxon>
        <taxon>Vertebrata</taxon>
        <taxon>Euteleostomi</taxon>
        <taxon>Actinopterygii</taxon>
        <taxon>Neopterygii</taxon>
        <taxon>Teleostei</taxon>
        <taxon>Anguilliformes</taxon>
        <taxon>Anguillidae</taxon>
        <taxon>Anguilla</taxon>
    </lineage>
</organism>
<reference evidence="2" key="1">
    <citation type="submission" date="2014-11" db="EMBL/GenBank/DDBJ databases">
        <authorList>
            <person name="Amaro Gonzalez C."/>
        </authorList>
    </citation>
    <scope>NUCLEOTIDE SEQUENCE</scope>
</reference>
<dbReference type="AlphaFoldDB" id="A0A0E9TDD7"/>
<protein>
    <submittedName>
        <fullName evidence="2">Uncharacterized protein</fullName>
    </submittedName>
</protein>
<proteinExistence type="predicted"/>
<evidence type="ECO:0000313" key="2">
    <source>
        <dbReference type="EMBL" id="JAH51442.1"/>
    </source>
</evidence>